<gene>
    <name evidence="6" type="ordered locus">Mmcs_2304</name>
</gene>
<accession>A0A5Q5BJ81</accession>
<dbReference type="AlphaFoldDB" id="A0A5Q5BJ81"/>
<proteinExistence type="predicted"/>
<keyword evidence="3 5" id="KW-1133">Transmembrane helix</keyword>
<keyword evidence="2 5" id="KW-0812">Transmembrane</keyword>
<dbReference type="EMBL" id="CP000384">
    <property type="protein sequence ID" value="ABG08412.1"/>
    <property type="molecule type" value="Genomic_DNA"/>
</dbReference>
<evidence type="ECO:0000256" key="4">
    <source>
        <dbReference type="ARBA" id="ARBA00023136"/>
    </source>
</evidence>
<evidence type="ECO:0000313" key="6">
    <source>
        <dbReference type="EMBL" id="ABG08412.1"/>
    </source>
</evidence>
<dbReference type="PANTHER" id="PTHR30168">
    <property type="entry name" value="PUTATIVE MEMBRANE PROTEIN YPFJ"/>
    <property type="match status" value="1"/>
</dbReference>
<evidence type="ECO:0000256" key="3">
    <source>
        <dbReference type="ARBA" id="ARBA00022989"/>
    </source>
</evidence>
<dbReference type="SUPFAM" id="SSF55486">
    <property type="entry name" value="Metalloproteases ('zincins'), catalytic domain"/>
    <property type="match status" value="1"/>
</dbReference>
<dbReference type="Pfam" id="PF04228">
    <property type="entry name" value="Zn_peptidase"/>
    <property type="match status" value="1"/>
</dbReference>
<protein>
    <recommendedName>
        <fullName evidence="7">Neutral zinc metallopeptidase</fullName>
    </recommendedName>
</protein>
<name>A0A5Q5BJ81_MYCSS</name>
<evidence type="ECO:0000256" key="1">
    <source>
        <dbReference type="ARBA" id="ARBA00004167"/>
    </source>
</evidence>
<dbReference type="InterPro" id="IPR007343">
    <property type="entry name" value="Uncharacterised_pept_Zn_put"/>
</dbReference>
<dbReference type="KEGG" id="mmc:Mmcs_2304"/>
<keyword evidence="4 5" id="KW-0472">Membrane</keyword>
<organism evidence="6">
    <name type="scientific">Mycobacterium sp. (strain MCS)</name>
    <dbReference type="NCBI Taxonomy" id="164756"/>
    <lineage>
        <taxon>Bacteria</taxon>
        <taxon>Bacillati</taxon>
        <taxon>Actinomycetota</taxon>
        <taxon>Actinomycetes</taxon>
        <taxon>Mycobacteriales</taxon>
        <taxon>Mycobacteriaceae</taxon>
        <taxon>Mycobacterium</taxon>
    </lineage>
</organism>
<evidence type="ECO:0000256" key="5">
    <source>
        <dbReference type="SAM" id="Phobius"/>
    </source>
</evidence>
<feature type="transmembrane region" description="Helical" evidence="5">
    <location>
        <begin position="48"/>
        <end position="68"/>
    </location>
</feature>
<comment type="subcellular location">
    <subcellularLocation>
        <location evidence="1">Membrane</location>
        <topology evidence="1">Single-pass membrane protein</topology>
    </subcellularLocation>
</comment>
<sequence>MWEGEHRRWVGAPPRARTECAMTFNEGMQIDTSTTSSSGGGRGGGRGIAVGGGIGGLLIVVVALFLGVDPGTVLPEQQQIGTEGVQAPGFDLSQCKTGADANEFVQCRVVATGNSLDAVWSQLKPDYTRPQVEIFSGSVDTRCGPATSAVGPFYCPADQTAYFDTDFFDVLRDQFGSSGGPFAQEYVVAHEFGHHVQQLQGSLARAQEDPEGPTGGGVRTELQADCYAGVWAHYAAVTTQESTGVPFLEPLTDKDIADALSAASAVGDDRIQEAATGRVNPESWTHGSSEQRQKWFTVGYQTGDPTKCDTFATNDLG</sequence>
<reference evidence="6" key="1">
    <citation type="submission" date="2006-06" db="EMBL/GenBank/DDBJ databases">
        <title>Complete sequence of chromosome of Mycobacterium sp. MCS.</title>
        <authorList>
            <consortium name="US DOE Joint Genome Institute"/>
            <person name="Copeland A."/>
            <person name="Lucas S."/>
            <person name="Lapidus A."/>
            <person name="Barry K."/>
            <person name="Detter J.C."/>
            <person name="Glavina del Rio T."/>
            <person name="Hammon N."/>
            <person name="Israni S."/>
            <person name="Dalin E."/>
            <person name="Tice H."/>
            <person name="Pitluck S."/>
            <person name="Martinez M."/>
            <person name="Schmutz J."/>
            <person name="Larimer F."/>
            <person name="Land M."/>
            <person name="Hauser L."/>
            <person name="Kyrpides N."/>
            <person name="Kim E."/>
            <person name="Miller C.D."/>
            <person name="Hughes J.E."/>
            <person name="Anderson A.J."/>
            <person name="Sims R.C."/>
            <person name="Richardson P."/>
        </authorList>
    </citation>
    <scope>NUCLEOTIDE SEQUENCE [LARGE SCALE GENOMIC DNA]</scope>
    <source>
        <strain evidence="6">MCS</strain>
    </source>
</reference>
<dbReference type="PANTHER" id="PTHR30168:SF0">
    <property type="entry name" value="INNER MEMBRANE PROTEIN"/>
    <property type="match status" value="1"/>
</dbReference>
<evidence type="ECO:0000256" key="2">
    <source>
        <dbReference type="ARBA" id="ARBA00022692"/>
    </source>
</evidence>
<dbReference type="GO" id="GO:0016020">
    <property type="term" value="C:membrane"/>
    <property type="evidence" value="ECO:0007669"/>
    <property type="project" value="UniProtKB-SubCell"/>
</dbReference>
<evidence type="ECO:0008006" key="7">
    <source>
        <dbReference type="Google" id="ProtNLM"/>
    </source>
</evidence>